<keyword evidence="1" id="KW-0812">Transmembrane</keyword>
<evidence type="ECO:0000313" key="3">
    <source>
        <dbReference type="Proteomes" id="UP000176604"/>
    </source>
</evidence>
<proteinExistence type="predicted"/>
<accession>A0A1F7UK34</accession>
<sequence length="288" mass="32036">MAWGEGNHTERDPGMLQLKLAEYAARHRARWQRGFQFSLFFLDVLILCALAIVYVEYAAGLPAHHALEASLNDSYINFASYHAAHRALPLAVEEIAVVPTGRGRADVVARITNPNRIWAAREVFYQFVTAAGRSLPSRTFVLPGEARVVAAFRQQVRPDERVRVELGETAWRRVDPARVPLLDVRAEGIRYTPLATGATGIDFVAVNATPYSFWAVPLTVVARHAGGVAGVHAITIERWKIGERRQVSLIWPDALPAVRETNVQFAIDILDPSVFMPFEGREAPYPGF</sequence>
<organism evidence="2 3">
    <name type="scientific">Candidatus Uhrbacteria bacterium RIFCSPHIGHO2_12_FULL_54_23</name>
    <dbReference type="NCBI Taxonomy" id="1802397"/>
    <lineage>
        <taxon>Bacteria</taxon>
        <taxon>Candidatus Uhriibacteriota</taxon>
    </lineage>
</organism>
<protein>
    <submittedName>
        <fullName evidence="2">Uncharacterized protein</fullName>
    </submittedName>
</protein>
<keyword evidence="1" id="KW-1133">Transmembrane helix</keyword>
<dbReference type="Proteomes" id="UP000176604">
    <property type="component" value="Unassembled WGS sequence"/>
</dbReference>
<feature type="transmembrane region" description="Helical" evidence="1">
    <location>
        <begin position="35"/>
        <end position="55"/>
    </location>
</feature>
<name>A0A1F7UK34_9BACT</name>
<dbReference type="EMBL" id="MGEF01000027">
    <property type="protein sequence ID" value="OGL78646.1"/>
    <property type="molecule type" value="Genomic_DNA"/>
</dbReference>
<keyword evidence="1" id="KW-0472">Membrane</keyword>
<gene>
    <name evidence="2" type="ORF">A3J43_02350</name>
</gene>
<reference evidence="2 3" key="1">
    <citation type="journal article" date="2016" name="Nat. Commun.">
        <title>Thousands of microbial genomes shed light on interconnected biogeochemical processes in an aquifer system.</title>
        <authorList>
            <person name="Anantharaman K."/>
            <person name="Brown C.T."/>
            <person name="Hug L.A."/>
            <person name="Sharon I."/>
            <person name="Castelle C.J."/>
            <person name="Probst A.J."/>
            <person name="Thomas B.C."/>
            <person name="Singh A."/>
            <person name="Wilkins M.J."/>
            <person name="Karaoz U."/>
            <person name="Brodie E.L."/>
            <person name="Williams K.H."/>
            <person name="Hubbard S.S."/>
            <person name="Banfield J.F."/>
        </authorList>
    </citation>
    <scope>NUCLEOTIDE SEQUENCE [LARGE SCALE GENOMIC DNA]</scope>
</reference>
<evidence type="ECO:0000256" key="1">
    <source>
        <dbReference type="SAM" id="Phobius"/>
    </source>
</evidence>
<dbReference type="STRING" id="1802397.A3J43_02350"/>
<evidence type="ECO:0000313" key="2">
    <source>
        <dbReference type="EMBL" id="OGL78646.1"/>
    </source>
</evidence>
<dbReference type="AlphaFoldDB" id="A0A1F7UK34"/>
<comment type="caution">
    <text evidence="2">The sequence shown here is derived from an EMBL/GenBank/DDBJ whole genome shotgun (WGS) entry which is preliminary data.</text>
</comment>